<dbReference type="InterPro" id="IPR006204">
    <property type="entry name" value="GHMP_kinase_N_dom"/>
</dbReference>
<evidence type="ECO:0000313" key="9">
    <source>
        <dbReference type="Proteomes" id="UP000614410"/>
    </source>
</evidence>
<evidence type="ECO:0000259" key="6">
    <source>
        <dbReference type="Pfam" id="PF00288"/>
    </source>
</evidence>
<gene>
    <name evidence="8" type="ORF">JF887_04795</name>
</gene>
<dbReference type="Pfam" id="PF08544">
    <property type="entry name" value="GHMP_kinases_C"/>
    <property type="match status" value="1"/>
</dbReference>
<dbReference type="InterPro" id="IPR013750">
    <property type="entry name" value="GHMP_kinase_C_dom"/>
</dbReference>
<evidence type="ECO:0000256" key="3">
    <source>
        <dbReference type="ARBA" id="ARBA00022777"/>
    </source>
</evidence>
<dbReference type="GO" id="GO:0005524">
    <property type="term" value="F:ATP binding"/>
    <property type="evidence" value="ECO:0007669"/>
    <property type="project" value="UniProtKB-KW"/>
</dbReference>
<dbReference type="Gene3D" id="3.30.230.120">
    <property type="match status" value="1"/>
</dbReference>
<evidence type="ECO:0000256" key="1">
    <source>
        <dbReference type="ARBA" id="ARBA00022679"/>
    </source>
</evidence>
<comment type="similarity">
    <text evidence="5">Belongs to the GHMP kinase family.</text>
</comment>
<dbReference type="InterPro" id="IPR001174">
    <property type="entry name" value="HddA/FKP"/>
</dbReference>
<dbReference type="GO" id="GO:0050201">
    <property type="term" value="F:fucokinase activity"/>
    <property type="evidence" value="ECO:0007669"/>
    <property type="project" value="TreeGrafter"/>
</dbReference>
<dbReference type="SUPFAM" id="SSF54211">
    <property type="entry name" value="Ribosomal protein S5 domain 2-like"/>
    <property type="match status" value="1"/>
</dbReference>
<evidence type="ECO:0000256" key="4">
    <source>
        <dbReference type="ARBA" id="ARBA00022840"/>
    </source>
</evidence>
<dbReference type="PRINTS" id="PR00960">
    <property type="entry name" value="LMBPPROTEIN"/>
</dbReference>
<dbReference type="PANTHER" id="PTHR32463:SF0">
    <property type="entry name" value="L-FUCOSE KINASE"/>
    <property type="match status" value="1"/>
</dbReference>
<dbReference type="SUPFAM" id="SSF55060">
    <property type="entry name" value="GHMP Kinase, C-terminal domain"/>
    <property type="match status" value="1"/>
</dbReference>
<dbReference type="Pfam" id="PF00288">
    <property type="entry name" value="GHMP_kinases_N"/>
    <property type="match status" value="1"/>
</dbReference>
<evidence type="ECO:0000256" key="5">
    <source>
        <dbReference type="ARBA" id="ARBA00038121"/>
    </source>
</evidence>
<keyword evidence="2" id="KW-0547">Nucleotide-binding</keyword>
<keyword evidence="4" id="KW-0067">ATP-binding</keyword>
<dbReference type="GO" id="GO:0042352">
    <property type="term" value="P:GDP-L-fucose salvage"/>
    <property type="evidence" value="ECO:0007669"/>
    <property type="project" value="TreeGrafter"/>
</dbReference>
<evidence type="ECO:0000256" key="2">
    <source>
        <dbReference type="ARBA" id="ARBA00022741"/>
    </source>
</evidence>
<dbReference type="AlphaFoldDB" id="A0A934KLM7"/>
<comment type="caution">
    <text evidence="8">The sequence shown here is derived from an EMBL/GenBank/DDBJ whole genome shotgun (WGS) entry which is preliminary data.</text>
</comment>
<proteinExistence type="inferred from homology"/>
<protein>
    <submittedName>
        <fullName evidence="8">Galactokinase</fullName>
    </submittedName>
</protein>
<reference evidence="8 9" key="1">
    <citation type="submission" date="2020-10" db="EMBL/GenBank/DDBJ databases">
        <title>Ca. Dormibacterota MAGs.</title>
        <authorList>
            <person name="Montgomery K."/>
        </authorList>
    </citation>
    <scope>NUCLEOTIDE SEQUENCE [LARGE SCALE GENOMIC DNA]</scope>
    <source>
        <strain evidence="8">Mitchell_Peninsula_5</strain>
    </source>
</reference>
<name>A0A934KLM7_9BACT</name>
<feature type="domain" description="GHMP kinase C-terminal" evidence="7">
    <location>
        <begin position="229"/>
        <end position="303"/>
    </location>
</feature>
<evidence type="ECO:0000259" key="7">
    <source>
        <dbReference type="Pfam" id="PF08544"/>
    </source>
</evidence>
<organism evidence="8 9">
    <name type="scientific">Candidatus Amunia macphersoniae</name>
    <dbReference type="NCBI Taxonomy" id="3127014"/>
    <lineage>
        <taxon>Bacteria</taxon>
        <taxon>Bacillati</taxon>
        <taxon>Candidatus Dormiibacterota</taxon>
        <taxon>Candidatus Dormibacteria</taxon>
        <taxon>Candidatus Aeolococcales</taxon>
        <taxon>Candidatus Aeolococcaceae</taxon>
        <taxon>Candidatus Amunia</taxon>
    </lineage>
</organism>
<keyword evidence="1" id="KW-0808">Transferase</keyword>
<evidence type="ECO:0000313" key="8">
    <source>
        <dbReference type="EMBL" id="MBJ7608734.1"/>
    </source>
</evidence>
<accession>A0A934KLM7</accession>
<dbReference type="InterPro" id="IPR052203">
    <property type="entry name" value="GHMP_Kinase-Related"/>
</dbReference>
<feature type="domain" description="GHMP kinase N-terminal" evidence="6">
    <location>
        <begin position="77"/>
        <end position="154"/>
    </location>
</feature>
<dbReference type="InterPro" id="IPR020568">
    <property type="entry name" value="Ribosomal_Su5_D2-typ_SF"/>
</dbReference>
<sequence length="326" mass="35626">MLITRTPLRISLGGGGTDLPSYYLRHGGVVVSAAIDKYIFIAINRTFTDDYFIKYSDMERTRSVAEIRHPIVREALSMHDVGPGLELVSLADIPSGTGLGSSGSFTVGLLRALYAFKREHVAAGELAEEACRIEIDRLGRSGGKQDQYIASYGGITCFEFSTDGHVQVSPLMISQATLHDLEEHMLLFFTGYSRDADTMLTDQRQKTEAGDTAMIDNLASIAGIGRRIKDALERGDTLEFAALMHEHWQLKRRRTPGMSTSATDGWHDLAMANGALGGKLVGAGAGGFLLFYTPEPARLRLALARESLSEVRFHFDFDGSTTVTRG</sequence>
<dbReference type="PIRSF" id="PIRSF036406">
    <property type="entry name" value="Hept_kin"/>
    <property type="match status" value="1"/>
</dbReference>
<dbReference type="PANTHER" id="PTHR32463">
    <property type="entry name" value="L-FUCOSE KINASE"/>
    <property type="match status" value="1"/>
</dbReference>
<dbReference type="PROSITE" id="PS00627">
    <property type="entry name" value="GHMP_KINASES_ATP"/>
    <property type="match status" value="1"/>
</dbReference>
<dbReference type="InterPro" id="IPR036554">
    <property type="entry name" value="GHMP_kinase_C_sf"/>
</dbReference>
<dbReference type="Proteomes" id="UP000614410">
    <property type="component" value="Unassembled WGS sequence"/>
</dbReference>
<dbReference type="InterPro" id="IPR014606">
    <property type="entry name" value="Heptose_7-P_kinase"/>
</dbReference>
<keyword evidence="3" id="KW-0418">Kinase</keyword>
<dbReference type="InterPro" id="IPR006203">
    <property type="entry name" value="GHMP_knse_ATP-bd_CS"/>
</dbReference>
<dbReference type="EMBL" id="JAEKNN010000024">
    <property type="protein sequence ID" value="MBJ7608734.1"/>
    <property type="molecule type" value="Genomic_DNA"/>
</dbReference>